<keyword evidence="5" id="KW-0539">Nucleus</keyword>
<comment type="subcellular location">
    <subcellularLocation>
        <location evidence="1">Nucleus</location>
    </subcellularLocation>
</comment>
<dbReference type="Ensembl" id="ENSSORT00005006294.1">
    <property type="protein sequence ID" value="ENSSORP00005006044.1"/>
    <property type="gene ID" value="ENSSORG00005003604.1"/>
</dbReference>
<reference evidence="8" key="3">
    <citation type="submission" date="2025-09" db="UniProtKB">
        <authorList>
            <consortium name="Ensembl"/>
        </authorList>
    </citation>
    <scope>IDENTIFICATION</scope>
</reference>
<dbReference type="SUPFAM" id="SSF47459">
    <property type="entry name" value="HLH, helix-loop-helix DNA-binding domain"/>
    <property type="match status" value="1"/>
</dbReference>
<evidence type="ECO:0000256" key="5">
    <source>
        <dbReference type="ARBA" id="ARBA00023242"/>
    </source>
</evidence>
<keyword evidence="4" id="KW-0804">Transcription</keyword>
<dbReference type="InterPro" id="IPR011598">
    <property type="entry name" value="bHLH_dom"/>
</dbReference>
<evidence type="ECO:0000256" key="3">
    <source>
        <dbReference type="ARBA" id="ARBA00023015"/>
    </source>
</evidence>
<dbReference type="CDD" id="cd11410">
    <property type="entry name" value="bHLH_O_HES"/>
    <property type="match status" value="1"/>
</dbReference>
<dbReference type="Proteomes" id="UP000472271">
    <property type="component" value="Chromosome 7"/>
</dbReference>
<reference evidence="8" key="2">
    <citation type="submission" date="2025-08" db="UniProtKB">
        <authorList>
            <consortium name="Ensembl"/>
        </authorList>
    </citation>
    <scope>IDENTIFICATION</scope>
</reference>
<evidence type="ECO:0000256" key="6">
    <source>
        <dbReference type="SAM" id="MobiDB-lite"/>
    </source>
</evidence>
<dbReference type="GO" id="GO:0005634">
    <property type="term" value="C:nucleus"/>
    <property type="evidence" value="ECO:0007669"/>
    <property type="project" value="UniProtKB-SubCell"/>
</dbReference>
<dbReference type="InterPro" id="IPR050370">
    <property type="entry name" value="HES_HEY"/>
</dbReference>
<evidence type="ECO:0000259" key="7">
    <source>
        <dbReference type="PROSITE" id="PS50888"/>
    </source>
</evidence>
<feature type="domain" description="BHLH" evidence="7">
    <location>
        <begin position="54"/>
        <end position="110"/>
    </location>
</feature>
<dbReference type="AlphaFoldDB" id="A0A672YN90"/>
<dbReference type="SMART" id="SM00353">
    <property type="entry name" value="HLH"/>
    <property type="match status" value="1"/>
</dbReference>
<dbReference type="InterPro" id="IPR036638">
    <property type="entry name" value="HLH_DNA-bd_sf"/>
</dbReference>
<dbReference type="PANTHER" id="PTHR10985">
    <property type="entry name" value="BASIC HELIX-LOOP-HELIX TRANSCRIPTION FACTOR, HES-RELATED"/>
    <property type="match status" value="1"/>
</dbReference>
<sequence length="249" mass="28373">MLSGCPYINPLGGQLLQTRTTKSKEINSKEPKKGLYREWWRRQTAKSQNPSREIRFVSKPLMEKKRRARINQCLDQLKSLLESYYSSSIRKRKLEKADILELTVKHLRNLQKIQKCTDYHRGFRSCLANVNQYLLMADNLNGSDRWMLSQLSGNLSSSTMDSGPGQAETQEEARMLRTPTPASEEVKTAKCKTHGADMSNVLPSGDGKLCSGPKQAQKTHEKTSGLKFQSSVHSRNETVNSQNTVWRPW</sequence>
<evidence type="ECO:0000256" key="2">
    <source>
        <dbReference type="ARBA" id="ARBA00022491"/>
    </source>
</evidence>
<keyword evidence="2" id="KW-0678">Repressor</keyword>
<evidence type="ECO:0000313" key="9">
    <source>
        <dbReference type="Proteomes" id="UP000472271"/>
    </source>
</evidence>
<feature type="compositionally biased region" description="Polar residues" evidence="6">
    <location>
        <begin position="226"/>
        <end position="249"/>
    </location>
</feature>
<evidence type="ECO:0000256" key="1">
    <source>
        <dbReference type="ARBA" id="ARBA00004123"/>
    </source>
</evidence>
<reference evidence="8" key="1">
    <citation type="submission" date="2019-06" db="EMBL/GenBank/DDBJ databases">
        <authorList>
            <consortium name="Wellcome Sanger Institute Data Sharing"/>
        </authorList>
    </citation>
    <scope>NUCLEOTIDE SEQUENCE [LARGE SCALE GENOMIC DNA]</scope>
</reference>
<organism evidence="8 9">
    <name type="scientific">Sphaeramia orbicularis</name>
    <name type="common">orbiculate cardinalfish</name>
    <dbReference type="NCBI Taxonomy" id="375764"/>
    <lineage>
        <taxon>Eukaryota</taxon>
        <taxon>Metazoa</taxon>
        <taxon>Chordata</taxon>
        <taxon>Craniata</taxon>
        <taxon>Vertebrata</taxon>
        <taxon>Euteleostomi</taxon>
        <taxon>Actinopterygii</taxon>
        <taxon>Neopterygii</taxon>
        <taxon>Teleostei</taxon>
        <taxon>Neoteleostei</taxon>
        <taxon>Acanthomorphata</taxon>
        <taxon>Gobiaria</taxon>
        <taxon>Kurtiformes</taxon>
        <taxon>Apogonoidei</taxon>
        <taxon>Apogonidae</taxon>
        <taxon>Apogoninae</taxon>
        <taxon>Sphaeramia</taxon>
    </lineage>
</organism>
<protein>
    <submittedName>
        <fullName evidence="8">Hairy-related 3</fullName>
    </submittedName>
</protein>
<name>A0A672YN90_9TELE</name>
<dbReference type="Pfam" id="PF00010">
    <property type="entry name" value="HLH"/>
    <property type="match status" value="1"/>
</dbReference>
<keyword evidence="3" id="KW-0805">Transcription regulation</keyword>
<proteinExistence type="predicted"/>
<dbReference type="Gene3D" id="4.10.280.10">
    <property type="entry name" value="Helix-loop-helix DNA-binding domain"/>
    <property type="match status" value="1"/>
</dbReference>
<evidence type="ECO:0000256" key="4">
    <source>
        <dbReference type="ARBA" id="ARBA00023163"/>
    </source>
</evidence>
<evidence type="ECO:0000313" key="8">
    <source>
        <dbReference type="Ensembl" id="ENSSORP00005006044.1"/>
    </source>
</evidence>
<dbReference type="PROSITE" id="PS50888">
    <property type="entry name" value="BHLH"/>
    <property type="match status" value="1"/>
</dbReference>
<accession>A0A672YN90</accession>
<dbReference type="GO" id="GO:0046983">
    <property type="term" value="F:protein dimerization activity"/>
    <property type="evidence" value="ECO:0007669"/>
    <property type="project" value="InterPro"/>
</dbReference>
<dbReference type="InParanoid" id="A0A672YN90"/>
<dbReference type="FunFam" id="4.10.280.10:FF:000077">
    <property type="entry name" value="transcription factor HES-3 isoform X2"/>
    <property type="match status" value="1"/>
</dbReference>
<keyword evidence="9" id="KW-1185">Reference proteome</keyword>
<feature type="region of interest" description="Disordered" evidence="6">
    <location>
        <begin position="155"/>
        <end position="249"/>
    </location>
</feature>